<accession>A0A2P2K6V5</accession>
<reference evidence="1" key="1">
    <citation type="submission" date="2018-02" db="EMBL/GenBank/DDBJ databases">
        <title>Rhizophora mucronata_Transcriptome.</title>
        <authorList>
            <person name="Meera S.P."/>
            <person name="Sreeshan A."/>
            <person name="Augustine A."/>
        </authorList>
    </citation>
    <scope>NUCLEOTIDE SEQUENCE</scope>
    <source>
        <tissue evidence="1">Leaf</tissue>
    </source>
</reference>
<sequence length="44" mass="5048">MSFHHWLLAGLSHLNPGKICIPILVSYEEYGNTAQQKHFQPFGH</sequence>
<organism evidence="1">
    <name type="scientific">Rhizophora mucronata</name>
    <name type="common">Asiatic mangrove</name>
    <dbReference type="NCBI Taxonomy" id="61149"/>
    <lineage>
        <taxon>Eukaryota</taxon>
        <taxon>Viridiplantae</taxon>
        <taxon>Streptophyta</taxon>
        <taxon>Embryophyta</taxon>
        <taxon>Tracheophyta</taxon>
        <taxon>Spermatophyta</taxon>
        <taxon>Magnoliopsida</taxon>
        <taxon>eudicotyledons</taxon>
        <taxon>Gunneridae</taxon>
        <taxon>Pentapetalae</taxon>
        <taxon>rosids</taxon>
        <taxon>fabids</taxon>
        <taxon>Malpighiales</taxon>
        <taxon>Rhizophoraceae</taxon>
        <taxon>Rhizophora</taxon>
    </lineage>
</organism>
<dbReference type="AlphaFoldDB" id="A0A2P2K6V5"/>
<dbReference type="EMBL" id="GGEC01020986">
    <property type="protein sequence ID" value="MBX01470.1"/>
    <property type="molecule type" value="Transcribed_RNA"/>
</dbReference>
<proteinExistence type="predicted"/>
<protein>
    <submittedName>
        <fullName evidence="1">Ras GTPase-activating protein-binding protein 1 isoform X2</fullName>
    </submittedName>
</protein>
<evidence type="ECO:0000313" key="1">
    <source>
        <dbReference type="EMBL" id="MBX01470.1"/>
    </source>
</evidence>
<name>A0A2P2K6V5_RHIMU</name>